<keyword evidence="3" id="KW-1185">Reference proteome</keyword>
<proteinExistence type="predicted"/>
<protein>
    <submittedName>
        <fullName evidence="2">Uncharacterized protein</fullName>
    </submittedName>
</protein>
<gene>
    <name evidence="2" type="ORF">MU516_11560</name>
</gene>
<evidence type="ECO:0000313" key="2">
    <source>
        <dbReference type="EMBL" id="MCT4333500.1"/>
    </source>
</evidence>
<feature type="signal peptide" evidence="1">
    <location>
        <begin position="1"/>
        <end position="21"/>
    </location>
</feature>
<dbReference type="Proteomes" id="UP001320702">
    <property type="component" value="Unassembled WGS sequence"/>
</dbReference>
<organism evidence="2 3">
    <name type="scientific">Paracoccus maritimus</name>
    <dbReference type="NCBI Taxonomy" id="2933292"/>
    <lineage>
        <taxon>Bacteria</taxon>
        <taxon>Pseudomonadati</taxon>
        <taxon>Pseudomonadota</taxon>
        <taxon>Alphaproteobacteria</taxon>
        <taxon>Rhodobacterales</taxon>
        <taxon>Paracoccaceae</taxon>
        <taxon>Paracoccus</taxon>
    </lineage>
</organism>
<dbReference type="EMBL" id="JANAVZ010000006">
    <property type="protein sequence ID" value="MCT4333500.1"/>
    <property type="molecule type" value="Genomic_DNA"/>
</dbReference>
<accession>A0ABT2KCC4</accession>
<sequence>MTRPWIQAATVCLLASGPTLASTDEAWEEFRASVEEACSDLVQSSDGALVSLDMAPFGSESYGAALLSIKPSGGEAERVICIYDKKTRTAELTGSF</sequence>
<dbReference type="RefSeq" id="WP_260277366.1">
    <property type="nucleotide sequence ID" value="NZ_JANAVZ010000006.1"/>
</dbReference>
<keyword evidence="1" id="KW-0732">Signal</keyword>
<comment type="caution">
    <text evidence="2">The sequence shown here is derived from an EMBL/GenBank/DDBJ whole genome shotgun (WGS) entry which is preliminary data.</text>
</comment>
<reference evidence="2 3" key="1">
    <citation type="submission" date="2022-04" db="EMBL/GenBank/DDBJ databases">
        <title>Paracoccus sp. YLB-12 draft genome sequence.</title>
        <authorList>
            <person name="Yu L."/>
        </authorList>
    </citation>
    <scope>NUCLEOTIDE SEQUENCE [LARGE SCALE GENOMIC DNA]</scope>
    <source>
        <strain evidence="2 3">YLB-12</strain>
    </source>
</reference>
<evidence type="ECO:0000256" key="1">
    <source>
        <dbReference type="SAM" id="SignalP"/>
    </source>
</evidence>
<name>A0ABT2KCC4_9RHOB</name>
<evidence type="ECO:0000313" key="3">
    <source>
        <dbReference type="Proteomes" id="UP001320702"/>
    </source>
</evidence>
<feature type="chain" id="PRO_5046703288" evidence="1">
    <location>
        <begin position="22"/>
        <end position="96"/>
    </location>
</feature>